<dbReference type="EMBL" id="MU864350">
    <property type="protein sequence ID" value="KAK4193908.1"/>
    <property type="molecule type" value="Genomic_DNA"/>
</dbReference>
<feature type="chain" id="PRO_5043015717" evidence="1">
    <location>
        <begin position="22"/>
        <end position="143"/>
    </location>
</feature>
<name>A0AAN6X4H8_9PEZI</name>
<comment type="caution">
    <text evidence="2">The sequence shown here is derived from an EMBL/GenBank/DDBJ whole genome shotgun (WGS) entry which is preliminary data.</text>
</comment>
<gene>
    <name evidence="2" type="ORF">QBC35DRAFT_9395</name>
</gene>
<sequence length="143" mass="16080">MNYSCWSWVMDVLTLAMVGLSRPGDLDGCCVILASFEMKSGKQLGMQSFMLVPSNTEWHRVGSSSLQKQEVDEQREPESAHNIASLHTQTSQPPSPFRNTAEPLLLSCLHFLALFLNYDPDTPFFSLLRRDLAVNPTQLHIGR</sequence>
<protein>
    <submittedName>
        <fullName evidence="2">Uncharacterized protein</fullName>
    </submittedName>
</protein>
<dbReference type="AlphaFoldDB" id="A0AAN6X4H8"/>
<keyword evidence="1" id="KW-0732">Signal</keyword>
<accession>A0AAN6X4H8</accession>
<keyword evidence="3" id="KW-1185">Reference proteome</keyword>
<reference evidence="2" key="1">
    <citation type="journal article" date="2023" name="Mol. Phylogenet. Evol.">
        <title>Genome-scale phylogeny and comparative genomics of the fungal order Sordariales.</title>
        <authorList>
            <person name="Hensen N."/>
            <person name="Bonometti L."/>
            <person name="Westerberg I."/>
            <person name="Brannstrom I.O."/>
            <person name="Guillou S."/>
            <person name="Cros-Aarteil S."/>
            <person name="Calhoun S."/>
            <person name="Haridas S."/>
            <person name="Kuo A."/>
            <person name="Mondo S."/>
            <person name="Pangilinan J."/>
            <person name="Riley R."/>
            <person name="LaButti K."/>
            <person name="Andreopoulos B."/>
            <person name="Lipzen A."/>
            <person name="Chen C."/>
            <person name="Yan M."/>
            <person name="Daum C."/>
            <person name="Ng V."/>
            <person name="Clum A."/>
            <person name="Steindorff A."/>
            <person name="Ohm R.A."/>
            <person name="Martin F."/>
            <person name="Silar P."/>
            <person name="Natvig D.O."/>
            <person name="Lalanne C."/>
            <person name="Gautier V."/>
            <person name="Ament-Velasquez S.L."/>
            <person name="Kruys A."/>
            <person name="Hutchinson M.I."/>
            <person name="Powell A.J."/>
            <person name="Barry K."/>
            <person name="Miller A.N."/>
            <person name="Grigoriev I.V."/>
            <person name="Debuchy R."/>
            <person name="Gladieux P."/>
            <person name="Hiltunen Thoren M."/>
            <person name="Johannesson H."/>
        </authorList>
    </citation>
    <scope>NUCLEOTIDE SEQUENCE</scope>
    <source>
        <strain evidence="2">PSN309</strain>
    </source>
</reference>
<evidence type="ECO:0000313" key="3">
    <source>
        <dbReference type="Proteomes" id="UP001302126"/>
    </source>
</evidence>
<organism evidence="2 3">
    <name type="scientific">Podospora australis</name>
    <dbReference type="NCBI Taxonomy" id="1536484"/>
    <lineage>
        <taxon>Eukaryota</taxon>
        <taxon>Fungi</taxon>
        <taxon>Dikarya</taxon>
        <taxon>Ascomycota</taxon>
        <taxon>Pezizomycotina</taxon>
        <taxon>Sordariomycetes</taxon>
        <taxon>Sordariomycetidae</taxon>
        <taxon>Sordariales</taxon>
        <taxon>Podosporaceae</taxon>
        <taxon>Podospora</taxon>
    </lineage>
</organism>
<evidence type="ECO:0000313" key="2">
    <source>
        <dbReference type="EMBL" id="KAK4193908.1"/>
    </source>
</evidence>
<proteinExistence type="predicted"/>
<reference evidence="2" key="2">
    <citation type="submission" date="2023-05" db="EMBL/GenBank/DDBJ databases">
        <authorList>
            <consortium name="Lawrence Berkeley National Laboratory"/>
            <person name="Steindorff A."/>
            <person name="Hensen N."/>
            <person name="Bonometti L."/>
            <person name="Westerberg I."/>
            <person name="Brannstrom I.O."/>
            <person name="Guillou S."/>
            <person name="Cros-Aarteil S."/>
            <person name="Calhoun S."/>
            <person name="Haridas S."/>
            <person name="Kuo A."/>
            <person name="Mondo S."/>
            <person name="Pangilinan J."/>
            <person name="Riley R."/>
            <person name="Labutti K."/>
            <person name="Andreopoulos B."/>
            <person name="Lipzen A."/>
            <person name="Chen C."/>
            <person name="Yanf M."/>
            <person name="Daum C."/>
            <person name="Ng V."/>
            <person name="Clum A."/>
            <person name="Ohm R."/>
            <person name="Martin F."/>
            <person name="Silar P."/>
            <person name="Natvig D."/>
            <person name="Lalanne C."/>
            <person name="Gautier V."/>
            <person name="Ament-Velasquez S.L."/>
            <person name="Kruys A."/>
            <person name="Hutchinson M.I."/>
            <person name="Powell A.J."/>
            <person name="Barry K."/>
            <person name="Miller A.N."/>
            <person name="Grigoriev I.V."/>
            <person name="Debuchy R."/>
            <person name="Gladieux P."/>
            <person name="Thoren M.H."/>
            <person name="Johannesson H."/>
        </authorList>
    </citation>
    <scope>NUCLEOTIDE SEQUENCE</scope>
    <source>
        <strain evidence="2">PSN309</strain>
    </source>
</reference>
<evidence type="ECO:0000256" key="1">
    <source>
        <dbReference type="SAM" id="SignalP"/>
    </source>
</evidence>
<dbReference type="Proteomes" id="UP001302126">
    <property type="component" value="Unassembled WGS sequence"/>
</dbReference>
<feature type="signal peptide" evidence="1">
    <location>
        <begin position="1"/>
        <end position="21"/>
    </location>
</feature>